<evidence type="ECO:0000313" key="4">
    <source>
        <dbReference type="Proteomes" id="UP000031977"/>
    </source>
</evidence>
<evidence type="ECO:0000256" key="1">
    <source>
        <dbReference type="SAM" id="SignalP"/>
    </source>
</evidence>
<sequence>MKVNSIVLALSIALGVSSAVNASDDEIPVVPVSVMKNNVPAPVIPDSVAKQRATTTQANSSNLAGGYTENSQLVMEPGVNQIIPIAIGHPNRIVTPFGKPEVTSTSLQPGQNKGECGEICIKENVIYVATAKEYPVTMFITEKGSEARALSLTMVPQRIPPREVFLKLDNNSLIPGMFANNKAKSWEQSQPYIETLRTVFRKLALGEIPNGYSMNRTPSNVQLPQCAQPGISVNFANGQMMMGHHLTVFVGIARNVTSEPIEFKEQSCGNWSVAGVTSWPHKVLEPGQKTEVYVAVKQREKTESATRRPSLLSGGM</sequence>
<keyword evidence="4" id="KW-1185">Reference proteome</keyword>
<protein>
    <submittedName>
        <fullName evidence="3">Conjugal transfer protein TraK</fullName>
    </submittedName>
</protein>
<dbReference type="Pfam" id="PF23536">
    <property type="entry name" value="TraK_C"/>
    <property type="match status" value="1"/>
</dbReference>
<feature type="domain" description="TraK C-terminal" evidence="2">
    <location>
        <begin position="184"/>
        <end position="295"/>
    </location>
</feature>
<dbReference type="Proteomes" id="UP000031977">
    <property type="component" value="Unassembled WGS sequence"/>
</dbReference>
<organism evidence="3 4">
    <name type="scientific">Vibrio mytili</name>
    <dbReference type="NCBI Taxonomy" id="50718"/>
    <lineage>
        <taxon>Bacteria</taxon>
        <taxon>Pseudomonadati</taxon>
        <taxon>Pseudomonadota</taxon>
        <taxon>Gammaproteobacteria</taxon>
        <taxon>Vibrionales</taxon>
        <taxon>Vibrionaceae</taxon>
        <taxon>Vibrio</taxon>
    </lineage>
</organism>
<feature type="signal peptide" evidence="1">
    <location>
        <begin position="1"/>
        <end position="22"/>
    </location>
</feature>
<dbReference type="STRING" id="50718.SU60_06120"/>
<accession>A0A0C3EB52</accession>
<name>A0A0C3EB52_9VIBR</name>
<evidence type="ECO:0000259" key="2">
    <source>
        <dbReference type="Pfam" id="PF23536"/>
    </source>
</evidence>
<reference evidence="3 4" key="1">
    <citation type="submission" date="2015-01" db="EMBL/GenBank/DDBJ databases">
        <title>Draft genome of Vibrio mytili type strain CAIM 528.</title>
        <authorList>
            <person name="Gonzalez-Castillo A."/>
            <person name="Gomez-Gil B."/>
            <person name="Enciso-Ibarra J."/>
        </authorList>
    </citation>
    <scope>NUCLEOTIDE SEQUENCE [LARGE SCALE GENOMIC DNA]</scope>
    <source>
        <strain evidence="3 4">CAIM 528</strain>
    </source>
</reference>
<proteinExistence type="predicted"/>
<dbReference type="EMBL" id="JXOK01000015">
    <property type="protein sequence ID" value="KIN11648.1"/>
    <property type="molecule type" value="Genomic_DNA"/>
</dbReference>
<keyword evidence="1" id="KW-0732">Signal</keyword>
<evidence type="ECO:0000313" key="3">
    <source>
        <dbReference type="EMBL" id="KIN11648.1"/>
    </source>
</evidence>
<gene>
    <name evidence="3" type="ORF">SU60_06120</name>
</gene>
<dbReference type="RefSeq" id="WP_014386711.1">
    <property type="nucleotide sequence ID" value="NZ_CBCRVP010000007.1"/>
</dbReference>
<comment type="caution">
    <text evidence="3">The sequence shown here is derived from an EMBL/GenBank/DDBJ whole genome shotgun (WGS) entry which is preliminary data.</text>
</comment>
<dbReference type="OrthoDB" id="5298536at2"/>
<dbReference type="AlphaFoldDB" id="A0A0C3EB52"/>
<dbReference type="InterPro" id="IPR055397">
    <property type="entry name" value="TraK_C"/>
</dbReference>
<feature type="chain" id="PRO_5002163761" evidence="1">
    <location>
        <begin position="23"/>
        <end position="316"/>
    </location>
</feature>